<accession>A0AAD6JRH3</accession>
<sequence>MLEELREARSPTRLWTIVMVPAAQLIRSKCLTPTLTSRNTTGCHGEVETVYKGHSIRGEVVLAVVEGDLCQSGRGSSSEAVAFYSAVAITLWRIGICRWSGCSQCGPRSGLTRAGL</sequence>
<evidence type="ECO:0000313" key="1">
    <source>
        <dbReference type="EMBL" id="KAJ6408900.1"/>
    </source>
</evidence>
<comment type="caution">
    <text evidence="1">The sequence shown here is derived from an EMBL/GenBank/DDBJ whole genome shotgun (WGS) entry which is preliminary data.</text>
</comment>
<dbReference type="AlphaFoldDB" id="A0AAD6JRH3"/>
<organism evidence="1 2">
    <name type="scientific">Salix udensis</name>
    <dbReference type="NCBI Taxonomy" id="889485"/>
    <lineage>
        <taxon>Eukaryota</taxon>
        <taxon>Viridiplantae</taxon>
        <taxon>Streptophyta</taxon>
        <taxon>Embryophyta</taxon>
        <taxon>Tracheophyta</taxon>
        <taxon>Spermatophyta</taxon>
        <taxon>Magnoliopsida</taxon>
        <taxon>eudicotyledons</taxon>
        <taxon>Gunneridae</taxon>
        <taxon>Pentapetalae</taxon>
        <taxon>rosids</taxon>
        <taxon>fabids</taxon>
        <taxon>Malpighiales</taxon>
        <taxon>Salicaceae</taxon>
        <taxon>Saliceae</taxon>
        <taxon>Salix</taxon>
    </lineage>
</organism>
<evidence type="ECO:0000313" key="2">
    <source>
        <dbReference type="Proteomes" id="UP001162972"/>
    </source>
</evidence>
<keyword evidence="2" id="KW-1185">Reference proteome</keyword>
<proteinExistence type="predicted"/>
<reference evidence="1 2" key="1">
    <citation type="journal article" date="2023" name="Int. J. Mol. Sci.">
        <title>De Novo Assembly and Annotation of 11 Diverse Shrub Willow (Salix) Genomes Reveals Novel Gene Organization in Sex-Linked Regions.</title>
        <authorList>
            <person name="Hyden B."/>
            <person name="Feng K."/>
            <person name="Yates T.B."/>
            <person name="Jawdy S."/>
            <person name="Cereghino C."/>
            <person name="Smart L.B."/>
            <person name="Muchero W."/>
        </authorList>
    </citation>
    <scope>NUCLEOTIDE SEQUENCE [LARGE SCALE GENOMIC DNA]</scope>
    <source>
        <tissue evidence="1">Shoot tip</tissue>
    </source>
</reference>
<protein>
    <submittedName>
        <fullName evidence="1">Uncharacterized protein</fullName>
    </submittedName>
</protein>
<gene>
    <name evidence="1" type="ORF">OIU84_008575</name>
</gene>
<feature type="non-terminal residue" evidence="1">
    <location>
        <position position="116"/>
    </location>
</feature>
<name>A0AAD6JRH3_9ROSI</name>
<dbReference type="Proteomes" id="UP001162972">
    <property type="component" value="Chromosome 9"/>
</dbReference>
<dbReference type="EMBL" id="JAPFFJ010000015">
    <property type="protein sequence ID" value="KAJ6408900.1"/>
    <property type="molecule type" value="Genomic_DNA"/>
</dbReference>